<dbReference type="PROSITE" id="PS01125">
    <property type="entry name" value="ROK"/>
    <property type="match status" value="1"/>
</dbReference>
<gene>
    <name evidence="2" type="ORF">EZ444_22395</name>
    <name evidence="3" type="ORF">FBD94_08090</name>
</gene>
<accession>A0A4U1GDN0</accession>
<dbReference type="AlphaFoldDB" id="A0A4U1GDN0"/>
<dbReference type="OrthoDB" id="9810372at2"/>
<keyword evidence="4" id="KW-1185">Reference proteome</keyword>
<evidence type="ECO:0000313" key="3">
    <source>
        <dbReference type="EMBL" id="TKC62171.1"/>
    </source>
</evidence>
<dbReference type="InterPro" id="IPR043129">
    <property type="entry name" value="ATPase_NBD"/>
</dbReference>
<dbReference type="InterPro" id="IPR049874">
    <property type="entry name" value="ROK_cs"/>
</dbReference>
<organism evidence="3 5">
    <name type="scientific">Pedobacter hiemivivus</name>
    <dbReference type="NCBI Taxonomy" id="2530454"/>
    <lineage>
        <taxon>Bacteria</taxon>
        <taxon>Pseudomonadati</taxon>
        <taxon>Bacteroidota</taxon>
        <taxon>Sphingobacteriia</taxon>
        <taxon>Sphingobacteriales</taxon>
        <taxon>Sphingobacteriaceae</taxon>
        <taxon>Pedobacter</taxon>
    </lineage>
</organism>
<protein>
    <submittedName>
        <fullName evidence="3">ROK family protein</fullName>
    </submittedName>
    <submittedName>
        <fullName evidence="2">ROK family transcriptional regulator</fullName>
    </submittedName>
</protein>
<dbReference type="InterPro" id="IPR036388">
    <property type="entry name" value="WH-like_DNA-bd_sf"/>
</dbReference>
<proteinExistence type="inferred from homology"/>
<dbReference type="InterPro" id="IPR036390">
    <property type="entry name" value="WH_DNA-bd_sf"/>
</dbReference>
<sequence length="423" mass="46236">MNLRLLNNITGPTHDKQLTHKYQLVKHLFNSGPCSVSTLCHTMNMSSPSILKLINSLIDEDWVEKKGYGVSIGGRKPDLYSLKDKKILILCIDIALFHTKIAIVDNNYNYIVEAQTIALPISKSTGSDFFHILSSHIQNILKDCGITSDQLIGCSVGMPGLIDSEKGKSYSYFLSDIADTSLTAEFEKMLKLPVVIQNDVNGSSMAEFTHGMAKGKQNVLILLMDLGVGLGIIMDGKLRKGACGFSGELGHIPFVENGALCYCGKHGCLETIASGNALSEMAKEGILSGKNSMLNKLSKEELQRIEPAVIIEAANKGDQYAIQLLSNIGTHMGKGIAMLIQLFNPELIILSGKIAEAKQYITLPMQQAINTYCMTQIRERTTIVSSELGENSRLLGYATTGIDHFLDTYIKKIGKSKPKPQMS</sequence>
<accession>A0A4R0MPH1</accession>
<evidence type="ECO:0000313" key="5">
    <source>
        <dbReference type="Proteomes" id="UP000309594"/>
    </source>
</evidence>
<dbReference type="PANTHER" id="PTHR18964">
    <property type="entry name" value="ROK (REPRESSOR, ORF, KINASE) FAMILY"/>
    <property type="match status" value="1"/>
</dbReference>
<dbReference type="InterPro" id="IPR000600">
    <property type="entry name" value="ROK"/>
</dbReference>
<comment type="similarity">
    <text evidence="1">Belongs to the ROK (NagC/XylR) family.</text>
</comment>
<dbReference type="Gene3D" id="1.10.10.10">
    <property type="entry name" value="Winged helix-like DNA-binding domain superfamily/Winged helix DNA-binding domain"/>
    <property type="match status" value="1"/>
</dbReference>
<dbReference type="EMBL" id="SJSM01000022">
    <property type="protein sequence ID" value="TCC87884.1"/>
    <property type="molecule type" value="Genomic_DNA"/>
</dbReference>
<dbReference type="Proteomes" id="UP000309594">
    <property type="component" value="Unassembled WGS sequence"/>
</dbReference>
<comment type="caution">
    <text evidence="3">The sequence shown here is derived from an EMBL/GenBank/DDBJ whole genome shotgun (WGS) entry which is preliminary data.</text>
</comment>
<dbReference type="SUPFAM" id="SSF53067">
    <property type="entry name" value="Actin-like ATPase domain"/>
    <property type="match status" value="1"/>
</dbReference>
<dbReference type="Proteomes" id="UP000291117">
    <property type="component" value="Unassembled WGS sequence"/>
</dbReference>
<name>A0A4U1GDN0_9SPHI</name>
<dbReference type="SUPFAM" id="SSF46785">
    <property type="entry name" value="Winged helix' DNA-binding domain"/>
    <property type="match status" value="1"/>
</dbReference>
<dbReference type="Pfam" id="PF00480">
    <property type="entry name" value="ROK"/>
    <property type="match status" value="1"/>
</dbReference>
<dbReference type="EMBL" id="SWDX01000003">
    <property type="protein sequence ID" value="TKC62171.1"/>
    <property type="molecule type" value="Genomic_DNA"/>
</dbReference>
<reference evidence="2 4" key="1">
    <citation type="submission" date="2019-02" db="EMBL/GenBank/DDBJ databases">
        <title>Pedobacter sp. RP-3-8 sp. nov., isolated from Arctic soil.</title>
        <authorList>
            <person name="Dahal R.H."/>
        </authorList>
    </citation>
    <scope>NUCLEOTIDE SEQUENCE [LARGE SCALE GENOMIC DNA]</scope>
    <source>
        <strain evidence="2 4">RP-3-8</strain>
    </source>
</reference>
<evidence type="ECO:0000256" key="1">
    <source>
        <dbReference type="ARBA" id="ARBA00006479"/>
    </source>
</evidence>
<dbReference type="PANTHER" id="PTHR18964:SF149">
    <property type="entry name" value="BIFUNCTIONAL UDP-N-ACETYLGLUCOSAMINE 2-EPIMERASE_N-ACETYLMANNOSAMINE KINASE"/>
    <property type="match status" value="1"/>
</dbReference>
<dbReference type="Gene3D" id="3.30.420.40">
    <property type="match status" value="2"/>
</dbReference>
<evidence type="ECO:0000313" key="2">
    <source>
        <dbReference type="EMBL" id="TCC87884.1"/>
    </source>
</evidence>
<reference evidence="3 5" key="2">
    <citation type="submission" date="2019-04" db="EMBL/GenBank/DDBJ databases">
        <title>Pedobacter sp. RP-1-16 sp. nov., isolated from Arctic soil.</title>
        <authorList>
            <person name="Dahal R.H."/>
            <person name="Kim D.-U."/>
        </authorList>
    </citation>
    <scope>NUCLEOTIDE SEQUENCE [LARGE SCALE GENOMIC DNA]</scope>
    <source>
        <strain evidence="3 5">RP-1-16</strain>
    </source>
</reference>
<evidence type="ECO:0000313" key="4">
    <source>
        <dbReference type="Proteomes" id="UP000291117"/>
    </source>
</evidence>